<organism evidence="2 3">
    <name type="scientific">Brasilonema sennae CENA114</name>
    <dbReference type="NCBI Taxonomy" id="415709"/>
    <lineage>
        <taxon>Bacteria</taxon>
        <taxon>Bacillati</taxon>
        <taxon>Cyanobacteriota</taxon>
        <taxon>Cyanophyceae</taxon>
        <taxon>Nostocales</taxon>
        <taxon>Scytonemataceae</taxon>
        <taxon>Brasilonema</taxon>
        <taxon>Bromeliae group (in: Brasilonema)</taxon>
    </lineage>
</organism>
<dbReference type="InterPro" id="IPR011614">
    <property type="entry name" value="Catalase_core"/>
</dbReference>
<dbReference type="Proteomes" id="UP000503129">
    <property type="component" value="Chromosome"/>
</dbReference>
<name>A0A856MF64_9CYAN</name>
<dbReference type="PANTHER" id="PTHR36195:SF4">
    <property type="entry name" value="DOMAIN PROTEIN, PUTATIVE (AFU_ORTHOLOGUE AFUA_5G01990)-RELATED"/>
    <property type="match status" value="1"/>
</dbReference>
<evidence type="ECO:0000313" key="2">
    <source>
        <dbReference type="EMBL" id="QDL09975.1"/>
    </source>
</evidence>
<feature type="domain" description="Catalase core" evidence="1">
    <location>
        <begin position="12"/>
        <end position="153"/>
    </location>
</feature>
<keyword evidence="3" id="KW-1185">Reference proteome</keyword>
<dbReference type="AlphaFoldDB" id="A0A856MF64"/>
<evidence type="ECO:0000313" key="3">
    <source>
        <dbReference type="Proteomes" id="UP000503129"/>
    </source>
</evidence>
<dbReference type="Gene3D" id="2.40.180.10">
    <property type="entry name" value="Catalase core domain"/>
    <property type="match status" value="1"/>
</dbReference>
<sequence>MTISKLSASEQETITDAVLADNLKSQQEKGPDLRQVHPKSHALVWGEFIVENDIPAALKVGVFATVQTYPIWVRFSNAAQAEKRGKFASDKKPNAHGLAIKLMSVEGEKVLDDEDKTQDFILLNHPVFFLRDVKGYVDLAKVASGQADPELTQAMQPSFAILQEIASKKISNPLFIQYWSTTPYKLGSQAIKFSVKPQQIEAVPDSIPDADNYLREAAVKYLDQEGQDAFFDFLIQLYVDEEKTSIENPMQEWKEEDSPFMKVATIKIPSQKFDFDERKRLDEGLSFNPWHTLPEHEPIGSVNLARKKIYQELAKYRREQIEMRLREPQPFAFTEDDPR</sequence>
<dbReference type="KEGG" id="bsen:DP114_20645"/>
<dbReference type="RefSeq" id="WP_171976985.1">
    <property type="nucleotide sequence ID" value="NZ_CAWOXK010000001.1"/>
</dbReference>
<dbReference type="PANTHER" id="PTHR36195">
    <property type="entry name" value="DOMAIN PROTEIN, PUTATIVE (AFU_ORTHOLOGUE AFUA_5G01990)-RELATED-RELATED"/>
    <property type="match status" value="1"/>
</dbReference>
<dbReference type="Pfam" id="PF00199">
    <property type="entry name" value="Catalase"/>
    <property type="match status" value="1"/>
</dbReference>
<protein>
    <submittedName>
        <fullName evidence="2">Catalase</fullName>
    </submittedName>
</protein>
<proteinExistence type="predicted"/>
<dbReference type="SUPFAM" id="SSF56634">
    <property type="entry name" value="Heme-dependent catalase-like"/>
    <property type="match status" value="1"/>
</dbReference>
<evidence type="ECO:0000259" key="1">
    <source>
        <dbReference type="Pfam" id="PF00199"/>
    </source>
</evidence>
<dbReference type="CDD" id="cd08152">
    <property type="entry name" value="y4iL_like"/>
    <property type="match status" value="1"/>
</dbReference>
<dbReference type="GO" id="GO:0020037">
    <property type="term" value="F:heme binding"/>
    <property type="evidence" value="ECO:0007669"/>
    <property type="project" value="InterPro"/>
</dbReference>
<gene>
    <name evidence="2" type="ORF">DP114_20645</name>
</gene>
<dbReference type="GO" id="GO:0004096">
    <property type="term" value="F:catalase activity"/>
    <property type="evidence" value="ECO:0007669"/>
    <property type="project" value="InterPro"/>
</dbReference>
<reference evidence="2 3" key="1">
    <citation type="submission" date="2018-06" db="EMBL/GenBank/DDBJ databases">
        <title>Comparative genomics of Brasilonema spp. strains.</title>
        <authorList>
            <person name="Alvarenga D.O."/>
            <person name="Fiore M.F."/>
            <person name="Varani A.M."/>
        </authorList>
    </citation>
    <scope>NUCLEOTIDE SEQUENCE [LARGE SCALE GENOMIC DNA]</scope>
    <source>
        <strain evidence="2 3">CENA114</strain>
    </source>
</reference>
<dbReference type="InterPro" id="IPR020835">
    <property type="entry name" value="Catalase_sf"/>
</dbReference>
<accession>A0A856MF64</accession>
<dbReference type="EMBL" id="CP030118">
    <property type="protein sequence ID" value="QDL09975.1"/>
    <property type="molecule type" value="Genomic_DNA"/>
</dbReference>